<feature type="signal peptide" evidence="2">
    <location>
        <begin position="1"/>
        <end position="19"/>
    </location>
</feature>
<feature type="compositionally biased region" description="Pro residues" evidence="1">
    <location>
        <begin position="38"/>
        <end position="50"/>
    </location>
</feature>
<feature type="chain" id="PRO_5046613203" evidence="2">
    <location>
        <begin position="20"/>
        <end position="109"/>
    </location>
</feature>
<accession>A0ABP1RVY5</accession>
<evidence type="ECO:0000313" key="4">
    <source>
        <dbReference type="Proteomes" id="UP001642540"/>
    </source>
</evidence>
<protein>
    <submittedName>
        <fullName evidence="3">Uncharacterized protein</fullName>
    </submittedName>
</protein>
<keyword evidence="4" id="KW-1185">Reference proteome</keyword>
<sequence>MKVIIFLLSLILVTSQIMASPDDSSDDSINLSKEKPDPTPPGPPTDPPVVTPKDMATTPKVLVTSTKSPGGNSNAQSAPNSAVHRTAPMVAVFGTVLVNIGLNLQKSML</sequence>
<organism evidence="3 4">
    <name type="scientific">Orchesella dallaii</name>
    <dbReference type="NCBI Taxonomy" id="48710"/>
    <lineage>
        <taxon>Eukaryota</taxon>
        <taxon>Metazoa</taxon>
        <taxon>Ecdysozoa</taxon>
        <taxon>Arthropoda</taxon>
        <taxon>Hexapoda</taxon>
        <taxon>Collembola</taxon>
        <taxon>Entomobryomorpha</taxon>
        <taxon>Entomobryoidea</taxon>
        <taxon>Orchesellidae</taxon>
        <taxon>Orchesellinae</taxon>
        <taxon>Orchesella</taxon>
    </lineage>
</organism>
<keyword evidence="2" id="KW-0732">Signal</keyword>
<dbReference type="EMBL" id="CAXLJM020000112">
    <property type="protein sequence ID" value="CAL8136860.1"/>
    <property type="molecule type" value="Genomic_DNA"/>
</dbReference>
<dbReference type="Proteomes" id="UP001642540">
    <property type="component" value="Unassembled WGS sequence"/>
</dbReference>
<feature type="compositionally biased region" description="Polar residues" evidence="1">
    <location>
        <begin position="63"/>
        <end position="80"/>
    </location>
</feature>
<evidence type="ECO:0000256" key="2">
    <source>
        <dbReference type="SAM" id="SignalP"/>
    </source>
</evidence>
<feature type="region of interest" description="Disordered" evidence="1">
    <location>
        <begin position="19"/>
        <end position="82"/>
    </location>
</feature>
<comment type="caution">
    <text evidence="3">The sequence shown here is derived from an EMBL/GenBank/DDBJ whole genome shotgun (WGS) entry which is preliminary data.</text>
</comment>
<name>A0ABP1RVY5_9HEXA</name>
<evidence type="ECO:0000313" key="3">
    <source>
        <dbReference type="EMBL" id="CAL8136860.1"/>
    </source>
</evidence>
<gene>
    <name evidence="3" type="ORF">ODALV1_LOCUS26648</name>
</gene>
<proteinExistence type="predicted"/>
<reference evidence="3 4" key="1">
    <citation type="submission" date="2024-08" db="EMBL/GenBank/DDBJ databases">
        <authorList>
            <person name="Cucini C."/>
            <person name="Frati F."/>
        </authorList>
    </citation>
    <scope>NUCLEOTIDE SEQUENCE [LARGE SCALE GENOMIC DNA]</scope>
</reference>
<evidence type="ECO:0000256" key="1">
    <source>
        <dbReference type="SAM" id="MobiDB-lite"/>
    </source>
</evidence>